<keyword evidence="2" id="KW-0732">Signal</keyword>
<feature type="region of interest" description="Disordered" evidence="1">
    <location>
        <begin position="614"/>
        <end position="636"/>
    </location>
</feature>
<dbReference type="VEuPathDB" id="ToxoDB:BESB_002070"/>
<keyword evidence="4" id="KW-1185">Reference proteome</keyword>
<comment type="caution">
    <text evidence="3">The sequence shown here is derived from an EMBL/GenBank/DDBJ whole genome shotgun (WGS) entry which is preliminary data.</text>
</comment>
<sequence>MAAFIASTCFFASSVLLLPVAEQPCIIVGDAEERPARVTPLREPVEIPPLLASPLPVILRRLFPCALRRRQRTNLACAHFANTPVRPRDVTPQSCFDARHPTAAHEEGISSRRLSSRHPASTPPPPRSPAPPPVPPAAPSVSSAASPPRRSPPGLSSESSPPRKRSRKCLPHRAGGEEPAFSASQPLAASVVTPQEGRLPSGAPAVSSGLSLQQFGAPGPPWRPAFGLSWISQRRSRQHTLLRQPLPEDSTDMLTRVRPHSVFWQPPVFPPLPAPEFPRPGSPLAPSSQRPALSLPAHALYSSLSPSPPSDDADDTGRPPESALATPSTSFGSPGAAPGWRGPAYPRSLLAPRDATSSRSPTTSPHRPFTLPVEGSQGTLSHGALEGSAAAVDDGGRRRAVAGEGTTSQSSLASRQRGRTVDDGERPSTSARTGRKQEAVYHSPTAQEGDGRERARAHQPRLRRLEMHVPWVAHRVVPWYVWFYPWRAEPRTEHWERCKPSQACWFLQYSCGGRKVARWMTKEEVGFYWNVQALRAQNRSAAKEKATRRWRREYEAARRGLTTPPFRQWRDTDYSPKVRSLAKESAMRVRYLQKQGLTFPVPAPVVNRLLEWEPSDSSDDEFEPPGTSEWKKYKKK</sequence>
<evidence type="ECO:0000256" key="1">
    <source>
        <dbReference type="SAM" id="MobiDB-lite"/>
    </source>
</evidence>
<dbReference type="GeneID" id="40305270"/>
<protein>
    <recommendedName>
        <fullName evidence="5">AP2/ERF domain-containing protein</fullName>
    </recommendedName>
</protein>
<feature type="compositionally biased region" description="Acidic residues" evidence="1">
    <location>
        <begin position="614"/>
        <end position="623"/>
    </location>
</feature>
<feature type="region of interest" description="Disordered" evidence="1">
    <location>
        <begin position="264"/>
        <end position="457"/>
    </location>
</feature>
<feature type="compositionally biased region" description="Low complexity" evidence="1">
    <location>
        <begin position="292"/>
        <end position="305"/>
    </location>
</feature>
<feature type="compositionally biased region" description="Low complexity" evidence="1">
    <location>
        <begin position="352"/>
        <end position="370"/>
    </location>
</feature>
<dbReference type="EMBL" id="NWUJ01000001">
    <property type="protein sequence ID" value="PFH37866.1"/>
    <property type="molecule type" value="Genomic_DNA"/>
</dbReference>
<evidence type="ECO:0000256" key="2">
    <source>
        <dbReference type="SAM" id="SignalP"/>
    </source>
</evidence>
<feature type="compositionally biased region" description="Polar residues" evidence="1">
    <location>
        <begin position="405"/>
        <end position="414"/>
    </location>
</feature>
<organism evidence="3 4">
    <name type="scientific">Besnoitia besnoiti</name>
    <name type="common">Apicomplexan protozoan</name>
    <dbReference type="NCBI Taxonomy" id="94643"/>
    <lineage>
        <taxon>Eukaryota</taxon>
        <taxon>Sar</taxon>
        <taxon>Alveolata</taxon>
        <taxon>Apicomplexa</taxon>
        <taxon>Conoidasida</taxon>
        <taxon>Coccidia</taxon>
        <taxon>Eucoccidiorida</taxon>
        <taxon>Eimeriorina</taxon>
        <taxon>Sarcocystidae</taxon>
        <taxon>Besnoitia</taxon>
    </lineage>
</organism>
<dbReference type="Proteomes" id="UP000224006">
    <property type="component" value="Chromosome I"/>
</dbReference>
<proteinExistence type="predicted"/>
<feature type="compositionally biased region" description="Low complexity" evidence="1">
    <location>
        <begin position="139"/>
        <end position="160"/>
    </location>
</feature>
<dbReference type="RefSeq" id="XP_029221875.1">
    <property type="nucleotide sequence ID" value="XM_029358962.1"/>
</dbReference>
<dbReference type="OrthoDB" id="10456191at2759"/>
<dbReference type="STRING" id="94643.A0A2A9MNN9"/>
<feature type="signal peptide" evidence="2">
    <location>
        <begin position="1"/>
        <end position="17"/>
    </location>
</feature>
<reference evidence="3 4" key="1">
    <citation type="submission" date="2017-09" db="EMBL/GenBank/DDBJ databases">
        <title>Genome sequencing of Besnoitia besnoiti strain Bb-Ger1.</title>
        <authorList>
            <person name="Schares G."/>
            <person name="Venepally P."/>
            <person name="Lorenzi H.A."/>
        </authorList>
    </citation>
    <scope>NUCLEOTIDE SEQUENCE [LARGE SCALE GENOMIC DNA]</scope>
    <source>
        <strain evidence="3 4">Bb-Ger1</strain>
    </source>
</reference>
<evidence type="ECO:0008006" key="5">
    <source>
        <dbReference type="Google" id="ProtNLM"/>
    </source>
</evidence>
<name>A0A2A9MNN9_BESBE</name>
<gene>
    <name evidence="3" type="ORF">BESB_002070</name>
</gene>
<evidence type="ECO:0000313" key="3">
    <source>
        <dbReference type="EMBL" id="PFH37866.1"/>
    </source>
</evidence>
<dbReference type="AlphaFoldDB" id="A0A2A9MNN9"/>
<dbReference type="KEGG" id="bbes:BESB_002070"/>
<evidence type="ECO:0000313" key="4">
    <source>
        <dbReference type="Proteomes" id="UP000224006"/>
    </source>
</evidence>
<feature type="region of interest" description="Disordered" evidence="1">
    <location>
        <begin position="102"/>
        <end position="187"/>
    </location>
</feature>
<feature type="compositionally biased region" description="Pro residues" evidence="1">
    <location>
        <begin position="267"/>
        <end position="283"/>
    </location>
</feature>
<feature type="compositionally biased region" description="Basic residues" evidence="1">
    <location>
        <begin position="162"/>
        <end position="171"/>
    </location>
</feature>
<accession>A0A2A9MNN9</accession>
<feature type="chain" id="PRO_5012496154" description="AP2/ERF domain-containing protein" evidence="2">
    <location>
        <begin position="18"/>
        <end position="636"/>
    </location>
</feature>
<feature type="compositionally biased region" description="Pro residues" evidence="1">
    <location>
        <begin position="121"/>
        <end position="138"/>
    </location>
</feature>